<protein>
    <submittedName>
        <fullName evidence="8">Sugar phosphate permease</fullName>
    </submittedName>
</protein>
<feature type="transmembrane region" description="Helical" evidence="6">
    <location>
        <begin position="328"/>
        <end position="345"/>
    </location>
</feature>
<feature type="transmembrane region" description="Helical" evidence="6">
    <location>
        <begin position="229"/>
        <end position="246"/>
    </location>
</feature>
<feature type="transmembrane region" description="Helical" evidence="6">
    <location>
        <begin position="138"/>
        <end position="165"/>
    </location>
</feature>
<feature type="transmembrane region" description="Helical" evidence="6">
    <location>
        <begin position="351"/>
        <end position="370"/>
    </location>
</feature>
<proteinExistence type="predicted"/>
<dbReference type="Pfam" id="PF07690">
    <property type="entry name" value="MFS_1"/>
    <property type="match status" value="1"/>
</dbReference>
<dbReference type="PROSITE" id="PS50850">
    <property type="entry name" value="MFS"/>
    <property type="match status" value="1"/>
</dbReference>
<dbReference type="EMBL" id="FNBE01000016">
    <property type="protein sequence ID" value="SDG88870.1"/>
    <property type="molecule type" value="Genomic_DNA"/>
</dbReference>
<dbReference type="SUPFAM" id="SSF103473">
    <property type="entry name" value="MFS general substrate transporter"/>
    <property type="match status" value="1"/>
</dbReference>
<dbReference type="Gene3D" id="1.20.1250.20">
    <property type="entry name" value="MFS general substrate transporter like domains"/>
    <property type="match status" value="1"/>
</dbReference>
<feature type="transmembrane region" description="Helical" evidence="6">
    <location>
        <begin position="267"/>
        <end position="289"/>
    </location>
</feature>
<dbReference type="InterPro" id="IPR020846">
    <property type="entry name" value="MFS_dom"/>
</dbReference>
<feature type="domain" description="Major facilitator superfamily (MFS) profile" evidence="7">
    <location>
        <begin position="14"/>
        <end position="445"/>
    </location>
</feature>
<keyword evidence="2" id="KW-0813">Transport</keyword>
<feature type="transmembrane region" description="Helical" evidence="6">
    <location>
        <begin position="423"/>
        <end position="440"/>
    </location>
</feature>
<feature type="transmembrane region" description="Helical" evidence="6">
    <location>
        <begin position="203"/>
        <end position="223"/>
    </location>
</feature>
<feature type="transmembrane region" description="Helical" evidence="6">
    <location>
        <begin position="80"/>
        <end position="97"/>
    </location>
</feature>
<dbReference type="STRING" id="366584.SAMN05216377_116122"/>
<evidence type="ECO:0000256" key="4">
    <source>
        <dbReference type="ARBA" id="ARBA00022989"/>
    </source>
</evidence>
<evidence type="ECO:0000256" key="1">
    <source>
        <dbReference type="ARBA" id="ARBA00004651"/>
    </source>
</evidence>
<evidence type="ECO:0000259" key="7">
    <source>
        <dbReference type="PROSITE" id="PS50850"/>
    </source>
</evidence>
<dbReference type="PANTHER" id="PTHR42718">
    <property type="entry name" value="MAJOR FACILITATOR SUPERFAMILY MULTIDRUG TRANSPORTER MFSC"/>
    <property type="match status" value="1"/>
</dbReference>
<dbReference type="Gene3D" id="1.20.1720.10">
    <property type="entry name" value="Multidrug resistance protein D"/>
    <property type="match status" value="1"/>
</dbReference>
<feature type="transmembrane region" description="Helical" evidence="6">
    <location>
        <begin position="171"/>
        <end position="191"/>
    </location>
</feature>
<feature type="transmembrane region" description="Helical" evidence="6">
    <location>
        <begin position="295"/>
        <end position="316"/>
    </location>
</feature>
<feature type="transmembrane region" description="Helical" evidence="6">
    <location>
        <begin position="391"/>
        <end position="411"/>
    </location>
</feature>
<evidence type="ECO:0000256" key="5">
    <source>
        <dbReference type="ARBA" id="ARBA00023136"/>
    </source>
</evidence>
<dbReference type="AlphaFoldDB" id="A0A1G7XYU6"/>
<dbReference type="GO" id="GO:0005886">
    <property type="term" value="C:plasma membrane"/>
    <property type="evidence" value="ECO:0007669"/>
    <property type="project" value="UniProtKB-SubCell"/>
</dbReference>
<reference evidence="8 9" key="1">
    <citation type="submission" date="2016-10" db="EMBL/GenBank/DDBJ databases">
        <authorList>
            <person name="de Groot N.N."/>
        </authorList>
    </citation>
    <scope>NUCLEOTIDE SEQUENCE [LARGE SCALE GENOMIC DNA]</scope>
    <source>
        <strain evidence="8 9">CGMCC 4.3143</strain>
    </source>
</reference>
<organism evidence="8 9">
    <name type="scientific">Pseudonocardia oroxyli</name>
    <dbReference type="NCBI Taxonomy" id="366584"/>
    <lineage>
        <taxon>Bacteria</taxon>
        <taxon>Bacillati</taxon>
        <taxon>Actinomycetota</taxon>
        <taxon>Actinomycetes</taxon>
        <taxon>Pseudonocardiales</taxon>
        <taxon>Pseudonocardiaceae</taxon>
        <taxon>Pseudonocardia</taxon>
    </lineage>
</organism>
<evidence type="ECO:0000256" key="6">
    <source>
        <dbReference type="SAM" id="Phobius"/>
    </source>
</evidence>
<evidence type="ECO:0000256" key="2">
    <source>
        <dbReference type="ARBA" id="ARBA00022448"/>
    </source>
</evidence>
<evidence type="ECO:0000313" key="8">
    <source>
        <dbReference type="EMBL" id="SDG88870.1"/>
    </source>
</evidence>
<keyword evidence="9" id="KW-1185">Reference proteome</keyword>
<feature type="transmembrane region" description="Helical" evidence="6">
    <location>
        <begin position="20"/>
        <end position="45"/>
    </location>
</feature>
<comment type="subcellular location">
    <subcellularLocation>
        <location evidence="1">Cell membrane</location>
        <topology evidence="1">Multi-pass membrane protein</topology>
    </subcellularLocation>
</comment>
<dbReference type="Proteomes" id="UP000198967">
    <property type="component" value="Unassembled WGS sequence"/>
</dbReference>
<keyword evidence="3 6" id="KW-0812">Transmembrane</keyword>
<feature type="transmembrane region" description="Helical" evidence="6">
    <location>
        <begin position="103"/>
        <end position="126"/>
    </location>
</feature>
<dbReference type="PANTHER" id="PTHR42718:SF9">
    <property type="entry name" value="MAJOR FACILITATOR SUPERFAMILY MULTIDRUG TRANSPORTER MFSC"/>
    <property type="match status" value="1"/>
</dbReference>
<evidence type="ECO:0000256" key="3">
    <source>
        <dbReference type="ARBA" id="ARBA00022692"/>
    </source>
</evidence>
<keyword evidence="4 6" id="KW-1133">Transmembrane helix</keyword>
<name>A0A1G7XYU6_PSEOR</name>
<keyword evidence="5 6" id="KW-0472">Membrane</keyword>
<dbReference type="GO" id="GO:0022857">
    <property type="term" value="F:transmembrane transporter activity"/>
    <property type="evidence" value="ECO:0007669"/>
    <property type="project" value="InterPro"/>
</dbReference>
<dbReference type="InterPro" id="IPR011701">
    <property type="entry name" value="MFS"/>
</dbReference>
<sequence length="453" mass="46911">MTAPARENAFDRRLVPPMMLGAVLNPINSSMVAVALVPIGIAFGAPPADTAWLVSGLYLATAIGQPVVGRLVDTFGPRRLFLAGSALVGAGGVLGALSPQLWVLVLARVLLGFGTCAGYPAAMYLIRSEATRTGRDSPAGILTLLSVATQTIAVVGPTLGGLLIGAGGWRAVFAVNVPLAAATFGLGALRLPRTPRTAPAPRLDHAGIALFATTLVALLLFLTDPARGWLLPVAVAAGAGFAWQELTASDPFLDLRVFGGNRPLLATYGRTLLTYVVSYAFLYGFTQWLEDGRGLSASVAGLMLLPMSVTAVVVAALTGRRAAVRGKLVVGAVAQVLACAALLFFGDGTPLWVVVGLAILVGIPQGLVSLANQNALYHQADPERIGASAGLLRTFGYLGAIVASVGNGVFLADRADTTGLHRLALFLLVVAVAFLAVTLTDRSLRSVLRKDHR</sequence>
<evidence type="ECO:0000313" key="9">
    <source>
        <dbReference type="Proteomes" id="UP000198967"/>
    </source>
</evidence>
<gene>
    <name evidence="8" type="ORF">SAMN05216377_116122</name>
</gene>
<accession>A0A1G7XYU6</accession>
<dbReference type="InterPro" id="IPR036259">
    <property type="entry name" value="MFS_trans_sf"/>
</dbReference>